<gene>
    <name evidence="1" type="ORF">KIW84_022843</name>
</gene>
<dbReference type="PANTHER" id="PTHR31390">
    <property type="entry name" value="EXPRESSED PROTEIN"/>
    <property type="match status" value="1"/>
</dbReference>
<accession>A0A9D4YBF6</accession>
<reference evidence="1 2" key="1">
    <citation type="journal article" date="2022" name="Nat. Genet.">
        <title>Improved pea reference genome and pan-genome highlight genomic features and evolutionary characteristics.</title>
        <authorList>
            <person name="Yang T."/>
            <person name="Liu R."/>
            <person name="Luo Y."/>
            <person name="Hu S."/>
            <person name="Wang D."/>
            <person name="Wang C."/>
            <person name="Pandey M.K."/>
            <person name="Ge S."/>
            <person name="Xu Q."/>
            <person name="Li N."/>
            <person name="Li G."/>
            <person name="Huang Y."/>
            <person name="Saxena R.K."/>
            <person name="Ji Y."/>
            <person name="Li M."/>
            <person name="Yan X."/>
            <person name="He Y."/>
            <person name="Liu Y."/>
            <person name="Wang X."/>
            <person name="Xiang C."/>
            <person name="Varshney R.K."/>
            <person name="Ding H."/>
            <person name="Gao S."/>
            <person name="Zong X."/>
        </authorList>
    </citation>
    <scope>NUCLEOTIDE SEQUENCE [LARGE SCALE GENOMIC DNA]</scope>
    <source>
        <strain evidence="1 2">cv. Zhongwan 6</strain>
    </source>
</reference>
<proteinExistence type="predicted"/>
<dbReference type="Pfam" id="PF12043">
    <property type="entry name" value="DUF3527"/>
    <property type="match status" value="2"/>
</dbReference>
<dbReference type="PANTHER" id="PTHR31390:SF2">
    <property type="entry name" value="EXPRESSED PROTEIN"/>
    <property type="match status" value="1"/>
</dbReference>
<dbReference type="Proteomes" id="UP001058974">
    <property type="component" value="Chromosome 2"/>
</dbReference>
<dbReference type="EMBL" id="JAMSHJ010000002">
    <property type="protein sequence ID" value="KAI5436502.1"/>
    <property type="molecule type" value="Genomic_DNA"/>
</dbReference>
<comment type="caution">
    <text evidence="1">The sequence shown here is derived from an EMBL/GenBank/DDBJ whole genome shotgun (WGS) entry which is preliminary data.</text>
</comment>
<evidence type="ECO:0000313" key="1">
    <source>
        <dbReference type="EMBL" id="KAI5436502.1"/>
    </source>
</evidence>
<keyword evidence="2" id="KW-1185">Reference proteome</keyword>
<dbReference type="Gramene" id="Psat02G0284300-T1">
    <property type="protein sequence ID" value="KAI5436502.1"/>
    <property type="gene ID" value="KIW84_022843"/>
</dbReference>
<name>A0A9D4YBF6_PEA</name>
<evidence type="ECO:0000313" key="2">
    <source>
        <dbReference type="Proteomes" id="UP001058974"/>
    </source>
</evidence>
<dbReference type="AlphaFoldDB" id="A0A9D4YBF6"/>
<sequence>MMKINLLEKNVAPNFELAAIVVREHIPFDCVDKVGGWGLKFLNTLRCECYDRENDEDYSSGNRISDSSNSSFTLSMRNINDGLYHGYFAPPLSALQSFSIALAITHWWNHSIRPVTAKKLG</sequence>
<organism evidence="1 2">
    <name type="scientific">Pisum sativum</name>
    <name type="common">Garden pea</name>
    <name type="synonym">Lathyrus oleraceus</name>
    <dbReference type="NCBI Taxonomy" id="3888"/>
    <lineage>
        <taxon>Eukaryota</taxon>
        <taxon>Viridiplantae</taxon>
        <taxon>Streptophyta</taxon>
        <taxon>Embryophyta</taxon>
        <taxon>Tracheophyta</taxon>
        <taxon>Spermatophyta</taxon>
        <taxon>Magnoliopsida</taxon>
        <taxon>eudicotyledons</taxon>
        <taxon>Gunneridae</taxon>
        <taxon>Pentapetalae</taxon>
        <taxon>rosids</taxon>
        <taxon>fabids</taxon>
        <taxon>Fabales</taxon>
        <taxon>Fabaceae</taxon>
        <taxon>Papilionoideae</taxon>
        <taxon>50 kb inversion clade</taxon>
        <taxon>NPAAA clade</taxon>
        <taxon>Hologalegina</taxon>
        <taxon>IRL clade</taxon>
        <taxon>Fabeae</taxon>
        <taxon>Lathyrus</taxon>
    </lineage>
</organism>
<dbReference type="InterPro" id="IPR021916">
    <property type="entry name" value="DUF3527"/>
</dbReference>
<protein>
    <submittedName>
        <fullName evidence="1">Uncharacterized protein</fullName>
    </submittedName>
</protein>